<evidence type="ECO:0000313" key="5">
    <source>
        <dbReference type="Proteomes" id="UP000292362"/>
    </source>
</evidence>
<proteinExistence type="predicted"/>
<evidence type="ECO:0000313" key="4">
    <source>
        <dbReference type="EMBL" id="TBT97948.1"/>
    </source>
</evidence>
<feature type="compositionally biased region" description="Polar residues" evidence="2">
    <location>
        <begin position="156"/>
        <end position="168"/>
    </location>
</feature>
<dbReference type="AlphaFoldDB" id="A0A4Q9KT55"/>
<name>A0A4Q9KT55_9MICR</name>
<gene>
    <name evidence="4" type="ORF">CWI37_1983p0010</name>
</gene>
<keyword evidence="3" id="KW-0732">Signal</keyword>
<evidence type="ECO:0000256" key="3">
    <source>
        <dbReference type="SAM" id="SignalP"/>
    </source>
</evidence>
<reference evidence="4 5" key="1">
    <citation type="submission" date="2017-12" db="EMBL/GenBank/DDBJ databases">
        <authorList>
            <person name="Pombert J.-F."/>
            <person name="Haag K.L."/>
            <person name="Ebert D."/>
        </authorList>
    </citation>
    <scope>NUCLEOTIDE SEQUENCE [LARGE SCALE GENOMIC DNA]</scope>
    <source>
        <strain evidence="4">FI-OER-3-3</strain>
    </source>
</reference>
<comment type="caution">
    <text evidence="4">The sequence shown here is derived from an EMBL/GenBank/DDBJ whole genome shotgun (WGS) entry which is preliminary data.</text>
</comment>
<evidence type="ECO:0000256" key="2">
    <source>
        <dbReference type="SAM" id="MobiDB-lite"/>
    </source>
</evidence>
<accession>A0A4Q9KT55</accession>
<keyword evidence="1" id="KW-0175">Coiled coil</keyword>
<feature type="region of interest" description="Disordered" evidence="2">
    <location>
        <begin position="156"/>
        <end position="187"/>
    </location>
</feature>
<dbReference type="VEuPathDB" id="MicrosporidiaDB:CWI37_1983p0010"/>
<dbReference type="EMBL" id="PITJ01001983">
    <property type="protein sequence ID" value="TBT97948.1"/>
    <property type="molecule type" value="Genomic_DNA"/>
</dbReference>
<organism evidence="4 5">
    <name type="scientific">Hamiltosporidium tvaerminnensis</name>
    <dbReference type="NCBI Taxonomy" id="1176355"/>
    <lineage>
        <taxon>Eukaryota</taxon>
        <taxon>Fungi</taxon>
        <taxon>Fungi incertae sedis</taxon>
        <taxon>Microsporidia</taxon>
        <taxon>Dubosqiidae</taxon>
        <taxon>Hamiltosporidium</taxon>
    </lineage>
</organism>
<evidence type="ECO:0000256" key="1">
    <source>
        <dbReference type="SAM" id="Coils"/>
    </source>
</evidence>
<feature type="chain" id="PRO_5020905063" evidence="3">
    <location>
        <begin position="21"/>
        <end position="543"/>
    </location>
</feature>
<dbReference type="Proteomes" id="UP000292362">
    <property type="component" value="Unassembled WGS sequence"/>
</dbReference>
<feature type="coiled-coil region" evidence="1">
    <location>
        <begin position="71"/>
        <end position="98"/>
    </location>
</feature>
<sequence length="543" mass="62939">MVYFFVKYIIFVSTIEIIYSSATNEDKCDSANTDQSNEINTEESCFSKVIPRIFGKKFILETIILKFYVSCGLLEDRLIKLMTELKKIEDDISKEEEMKKCIAKGAKPREVTSKRQTVSIFPFMKHTENDQSKKNPELKKSVSFRYFRRQSQKNNTSNLIYGNDTSSCMPPEESANEKDNLSKQTPRASEAITIPIKCENVRSFSRFFSRRKYSENSESVISSEGEFNDESLDKNFTSFDFEASSVTISSRFFPHSYKSDGFHSDLSPTQEEVVYNITRDTKASIDFEKIDEASLHKDLCSLKICFPMFFFEKNLNCNKIKYIAMSSYVDIKSYDNLKKYCFLESVLSEAIEVMFRYFTKLFMTLNLNIYGTNNFDDIDTKCKEVQNILWNFLSNYIFNESNSTREYDKKSKFVIFCEMKAVLARITSNRSNIISSFSKFVGNIASLDKIACLKEKFALICKLADYLKEKEPILKKTYLKTSKILFESISFLIKNDGSPFILESLADSGFLKKYFKECVEIEDINNCFLDKFILTLFPGQTLD</sequence>
<feature type="signal peptide" evidence="3">
    <location>
        <begin position="1"/>
        <end position="20"/>
    </location>
</feature>
<protein>
    <submittedName>
        <fullName evidence="4">Uncharacterized protein</fullName>
    </submittedName>
</protein>